<gene>
    <name evidence="1" type="ORF">SAMN06295955_11722</name>
</gene>
<evidence type="ECO:0000313" key="1">
    <source>
        <dbReference type="EMBL" id="SNT22289.1"/>
    </source>
</evidence>
<keyword evidence="2" id="KW-1185">Reference proteome</keyword>
<accession>A0A239KXQ6</accession>
<organism evidence="1 2">
    <name type="scientific">Sphingopyxis indica</name>
    <dbReference type="NCBI Taxonomy" id="436663"/>
    <lineage>
        <taxon>Bacteria</taxon>
        <taxon>Pseudomonadati</taxon>
        <taxon>Pseudomonadota</taxon>
        <taxon>Alphaproteobacteria</taxon>
        <taxon>Sphingomonadales</taxon>
        <taxon>Sphingomonadaceae</taxon>
        <taxon>Sphingopyxis</taxon>
    </lineage>
</organism>
<protein>
    <submittedName>
        <fullName evidence="1">Uncharacterized protein</fullName>
    </submittedName>
</protein>
<dbReference type="AlphaFoldDB" id="A0A239KXQ6"/>
<reference evidence="1 2" key="1">
    <citation type="submission" date="2017-06" db="EMBL/GenBank/DDBJ databases">
        <authorList>
            <person name="Kim H.J."/>
            <person name="Triplett B.A."/>
        </authorList>
    </citation>
    <scope>NUCLEOTIDE SEQUENCE [LARGE SCALE GENOMIC DNA]</scope>
    <source>
        <strain evidence="1 2">DS15</strain>
    </source>
</reference>
<dbReference type="Proteomes" id="UP000198339">
    <property type="component" value="Unassembled WGS sequence"/>
</dbReference>
<proteinExistence type="predicted"/>
<evidence type="ECO:0000313" key="2">
    <source>
        <dbReference type="Proteomes" id="UP000198339"/>
    </source>
</evidence>
<name>A0A239KXQ6_9SPHN</name>
<dbReference type="EMBL" id="FZPA01000017">
    <property type="protein sequence ID" value="SNT22289.1"/>
    <property type="molecule type" value="Genomic_DNA"/>
</dbReference>
<sequence length="186" mass="21932">MTKCIEQDFPCQNQEYDAFDQIALLELSQPISAHELVNESAFCAELPVDDELRIGNITYKLYLKFLRGQTGLYHLWVDYDACDDHGNYTMLCVYVGKGFAELRVDSHVRKKWSKNAQLYVTFTSMENRLSKYYEQLFLDVYDFELNNIENPGAEYLFAVWDEERHHLETHLNEVSNLSKIQSFDDW</sequence>